<organism evidence="2 3">
    <name type="scientific">Haloactinopolyspora alba</name>
    <dbReference type="NCBI Taxonomy" id="648780"/>
    <lineage>
        <taxon>Bacteria</taxon>
        <taxon>Bacillati</taxon>
        <taxon>Actinomycetota</taxon>
        <taxon>Actinomycetes</taxon>
        <taxon>Jiangellales</taxon>
        <taxon>Jiangellaceae</taxon>
        <taxon>Haloactinopolyspora</taxon>
    </lineage>
</organism>
<comment type="caution">
    <text evidence="2">The sequence shown here is derived from an EMBL/GenBank/DDBJ whole genome shotgun (WGS) entry which is preliminary data.</text>
</comment>
<dbReference type="Pfam" id="PF12728">
    <property type="entry name" value="HTH_17"/>
    <property type="match status" value="1"/>
</dbReference>
<name>A0A2P8E071_9ACTN</name>
<feature type="domain" description="Helix-turn-helix" evidence="1">
    <location>
        <begin position="19"/>
        <end position="68"/>
    </location>
</feature>
<dbReference type="InterPro" id="IPR036388">
    <property type="entry name" value="WH-like_DNA-bd_sf"/>
</dbReference>
<evidence type="ECO:0000313" key="3">
    <source>
        <dbReference type="Proteomes" id="UP000243528"/>
    </source>
</evidence>
<accession>A0A2P8E071</accession>
<dbReference type="InterPro" id="IPR009061">
    <property type="entry name" value="DNA-bd_dom_put_sf"/>
</dbReference>
<gene>
    <name evidence="2" type="ORF">CLV30_109176</name>
</gene>
<proteinExistence type="predicted"/>
<protein>
    <submittedName>
        <fullName evidence="2">Excisionase family DNA binding protein</fullName>
    </submittedName>
</protein>
<dbReference type="InterPro" id="IPR041657">
    <property type="entry name" value="HTH_17"/>
</dbReference>
<dbReference type="RefSeq" id="WP_106537854.1">
    <property type="nucleotide sequence ID" value="NZ_PYGE01000009.1"/>
</dbReference>
<dbReference type="Gene3D" id="1.10.10.10">
    <property type="entry name" value="Winged helix-like DNA-binding domain superfamily/Winged helix DNA-binding domain"/>
    <property type="match status" value="1"/>
</dbReference>
<reference evidence="2 3" key="1">
    <citation type="submission" date="2018-03" db="EMBL/GenBank/DDBJ databases">
        <title>Genomic Encyclopedia of Archaeal and Bacterial Type Strains, Phase II (KMG-II): from individual species to whole genera.</title>
        <authorList>
            <person name="Goeker M."/>
        </authorList>
    </citation>
    <scope>NUCLEOTIDE SEQUENCE [LARGE SCALE GENOMIC DNA]</scope>
    <source>
        <strain evidence="2 3">DSM 45211</strain>
    </source>
</reference>
<dbReference type="Proteomes" id="UP000243528">
    <property type="component" value="Unassembled WGS sequence"/>
</dbReference>
<dbReference type="SUPFAM" id="SSF46955">
    <property type="entry name" value="Putative DNA-binding domain"/>
    <property type="match status" value="1"/>
</dbReference>
<keyword evidence="3" id="KW-1185">Reference proteome</keyword>
<dbReference type="OrthoDB" id="5524782at2"/>
<dbReference type="AlphaFoldDB" id="A0A2P8E071"/>
<evidence type="ECO:0000259" key="1">
    <source>
        <dbReference type="Pfam" id="PF12728"/>
    </source>
</evidence>
<evidence type="ECO:0000313" key="2">
    <source>
        <dbReference type="EMBL" id="PSL02868.1"/>
    </source>
</evidence>
<dbReference type="EMBL" id="PYGE01000009">
    <property type="protein sequence ID" value="PSL02868.1"/>
    <property type="molecule type" value="Genomic_DNA"/>
</dbReference>
<sequence>MDRRHHGEGSARRPDGLWSPEETAEYLGVPLPTLYGWNSRGTGPKYMKLGRHCRYDPAIVIAWAESRSVEQSAP</sequence>